<keyword evidence="4" id="KW-0677">Repeat</keyword>
<dbReference type="InterPro" id="IPR051347">
    <property type="entry name" value="Circadian_clock_KaiC-rel"/>
</dbReference>
<dbReference type="GO" id="GO:0005524">
    <property type="term" value="F:ATP binding"/>
    <property type="evidence" value="ECO:0007669"/>
    <property type="project" value="InterPro"/>
</dbReference>
<dbReference type="InterPro" id="IPR027417">
    <property type="entry name" value="P-loop_NTPase"/>
</dbReference>
<dbReference type="PANTHER" id="PTHR42926:SF1">
    <property type="entry name" value="CIRCADIAN CLOCK OSCILLATOR PROTEIN KAIC 1"/>
    <property type="match status" value="1"/>
</dbReference>
<dbReference type="InterPro" id="IPR047222">
    <property type="entry name" value="KaiC_C"/>
</dbReference>
<dbReference type="EC" id="2.7.11.1" evidence="1"/>
<accession>A0A8T7M8N8</accession>
<organism evidence="9 11">
    <name type="scientific">Candidatus Chlorohelix allophototropha</name>
    <dbReference type="NCBI Taxonomy" id="3003348"/>
    <lineage>
        <taxon>Bacteria</taxon>
        <taxon>Bacillati</taxon>
        <taxon>Chloroflexota</taxon>
        <taxon>Chloroflexia</taxon>
        <taxon>Candidatus Chloroheliales</taxon>
        <taxon>Candidatus Chloroheliaceae</taxon>
        <taxon>Candidatus Chlorohelix</taxon>
    </lineage>
</organism>
<dbReference type="GO" id="GO:0004674">
    <property type="term" value="F:protein serine/threonine kinase activity"/>
    <property type="evidence" value="ECO:0007669"/>
    <property type="project" value="UniProtKB-EC"/>
</dbReference>
<name>A0A8T7M8N8_9CHLR</name>
<reference evidence="9 11" key="1">
    <citation type="submission" date="2020-06" db="EMBL/GenBank/DDBJ databases">
        <title>Anoxygenic phototrophic Chloroflexota member uses a Type I reaction center.</title>
        <authorList>
            <person name="Tsuji J.M."/>
            <person name="Shaw N.A."/>
            <person name="Nagashima S."/>
            <person name="Venkiteswaran J."/>
            <person name="Schiff S.L."/>
            <person name="Hanada S."/>
            <person name="Tank M."/>
            <person name="Neufeld J.D."/>
        </authorList>
    </citation>
    <scope>NUCLEOTIDE SEQUENCE [LARGE SCALE GENOMIC DNA]</scope>
    <source>
        <strain evidence="9">L227-S17</strain>
    </source>
</reference>
<evidence type="ECO:0000256" key="5">
    <source>
        <dbReference type="ARBA" id="ARBA00022777"/>
    </source>
</evidence>
<dbReference type="PRINTS" id="PR01874">
    <property type="entry name" value="DNAREPAIRADA"/>
</dbReference>
<reference evidence="10" key="2">
    <citation type="journal article" date="2024" name="Nature">
        <title>Anoxygenic phototroph of the Chloroflexota uses a type I reaction centre.</title>
        <authorList>
            <person name="Tsuji J.M."/>
            <person name="Shaw N.A."/>
            <person name="Nagashima S."/>
            <person name="Venkiteswaran J.J."/>
            <person name="Schiff S.L."/>
            <person name="Watanabe T."/>
            <person name="Fukui M."/>
            <person name="Hanada S."/>
            <person name="Tank M."/>
            <person name="Neufeld J.D."/>
        </authorList>
    </citation>
    <scope>NUCLEOTIDE SEQUENCE</scope>
    <source>
        <strain evidence="10">L227-S17</strain>
    </source>
</reference>
<dbReference type="GO" id="GO:0016787">
    <property type="term" value="F:hydrolase activity"/>
    <property type="evidence" value="ECO:0007669"/>
    <property type="project" value="UniProtKB-KW"/>
</dbReference>
<evidence type="ECO:0000313" key="11">
    <source>
        <dbReference type="Proteomes" id="UP000521676"/>
    </source>
</evidence>
<evidence type="ECO:0000256" key="3">
    <source>
        <dbReference type="ARBA" id="ARBA00022679"/>
    </source>
</evidence>
<keyword evidence="6" id="KW-0378">Hydrolase</keyword>
<dbReference type="Pfam" id="PF06745">
    <property type="entry name" value="ATPase"/>
    <property type="match status" value="2"/>
</dbReference>
<protein>
    <recommendedName>
        <fullName evidence="1">non-specific serine/threonine protein kinase</fullName>
        <ecNumber evidence="1">2.7.11.1</ecNumber>
    </recommendedName>
</protein>
<evidence type="ECO:0000259" key="8">
    <source>
        <dbReference type="PROSITE" id="PS51146"/>
    </source>
</evidence>
<dbReference type="PIRSF" id="PIRSF039117">
    <property type="entry name" value="KaiC"/>
    <property type="match status" value="1"/>
</dbReference>
<gene>
    <name evidence="9" type="primary">kaiC</name>
    <name evidence="9" type="ORF">HXX08_21220</name>
    <name evidence="10" type="ORF">OZ401_003928</name>
</gene>
<dbReference type="Proteomes" id="UP000521676">
    <property type="component" value="Unassembled WGS sequence"/>
</dbReference>
<dbReference type="InterPro" id="IPR030665">
    <property type="entry name" value="KaiC"/>
</dbReference>
<keyword evidence="3 10" id="KW-0808">Transferase</keyword>
<keyword evidence="2" id="KW-0597">Phosphoprotein</keyword>
<keyword evidence="5" id="KW-0418">Kinase</keyword>
<dbReference type="RefSeq" id="WP_341470224.1">
    <property type="nucleotide sequence ID" value="NZ_CP128400.1"/>
</dbReference>
<dbReference type="Proteomes" id="UP001431572">
    <property type="component" value="Chromosome 2"/>
</dbReference>
<evidence type="ECO:0000256" key="4">
    <source>
        <dbReference type="ARBA" id="ARBA00022737"/>
    </source>
</evidence>
<dbReference type="InterPro" id="IPR010624">
    <property type="entry name" value="KaiC_dom"/>
</dbReference>
<dbReference type="SMART" id="SM00382">
    <property type="entry name" value="AAA"/>
    <property type="match status" value="2"/>
</dbReference>
<evidence type="ECO:0000256" key="2">
    <source>
        <dbReference type="ARBA" id="ARBA00022553"/>
    </source>
</evidence>
<dbReference type="NCBIfam" id="NF006799">
    <property type="entry name" value="PRK09302.1"/>
    <property type="match status" value="1"/>
</dbReference>
<dbReference type="SUPFAM" id="SSF52540">
    <property type="entry name" value="P-loop containing nucleoside triphosphate hydrolases"/>
    <property type="match status" value="2"/>
</dbReference>
<dbReference type="CDD" id="cd19485">
    <property type="entry name" value="KaiC-N"/>
    <property type="match status" value="1"/>
</dbReference>
<keyword evidence="12" id="KW-1185">Reference proteome</keyword>
<dbReference type="PROSITE" id="PS51146">
    <property type="entry name" value="KAIC"/>
    <property type="match status" value="2"/>
</dbReference>
<feature type="coiled-coil region" evidence="7">
    <location>
        <begin position="487"/>
        <end position="537"/>
    </location>
</feature>
<evidence type="ECO:0000313" key="10">
    <source>
        <dbReference type="EMBL" id="WJW68319.1"/>
    </source>
</evidence>
<proteinExistence type="predicted"/>
<dbReference type="EMBL" id="JACATZ010000003">
    <property type="protein sequence ID" value="NWJ48386.1"/>
    <property type="molecule type" value="Genomic_DNA"/>
</dbReference>
<feature type="domain" description="KaiC" evidence="8">
    <location>
        <begin position="13"/>
        <end position="253"/>
    </location>
</feature>
<sequence length="565" mass="62760">MSKIQDNVAETLPKCPTGIDGLDALLEGGLPKGRPTLLCGGAGCGKTLVGVEFLVQGARRFGEPGVLITFEENAEEITKNVNSLGFNLNELVAQKKMVLDHVYIERSEIEESGDFDLDGLFIRLAYAIDSIEAKRVVLDTLEVLFSGFSNEATLRAELRRLFRWLKDKGVTAIITAERGSNGTLTRQGLEEYVSDCVIVLEHRTVDSISTRHLQVIKYRGSAHGTNEYPFLIDESGISVLPITSSGLEYSVSNERISTGIPSLDDMLEGKGFYRGSSVLISGTAGTGKTSIASSFANSVCQNGERCLYLAFEESTGQIVRNMRSIGLDLSPWIEANLLKFHTTRATMYGLEMHLVVIHQLVKAFQPSVVIIDPVTNFLNNGSNLEVRSMVTRLLDFLKMQQITAFFTSLTFAGGFEEHTLTNISSLIDTWLLLKDIEVDGERNRGLFVLKSRGMASSNQIREFILSHTGIELKEAYLGQAGVLTGSARLAQEAKERAEAQLREQEAMRVQFNLERKRQMLENQIAIMRAEFEVEEAESLNLLKQSKAIEEQLEIERNKMKISRKV</sequence>
<keyword evidence="7" id="KW-0175">Coiled coil</keyword>
<evidence type="ECO:0000256" key="7">
    <source>
        <dbReference type="SAM" id="Coils"/>
    </source>
</evidence>
<dbReference type="Gene3D" id="3.40.50.300">
    <property type="entry name" value="P-loop containing nucleotide triphosphate hydrolases"/>
    <property type="match status" value="2"/>
</dbReference>
<evidence type="ECO:0000256" key="1">
    <source>
        <dbReference type="ARBA" id="ARBA00012513"/>
    </source>
</evidence>
<evidence type="ECO:0000313" key="12">
    <source>
        <dbReference type="Proteomes" id="UP001431572"/>
    </source>
</evidence>
<dbReference type="AlphaFoldDB" id="A0A8T7M8N8"/>
<feature type="domain" description="KaiC" evidence="8">
    <location>
        <begin position="254"/>
        <end position="486"/>
    </location>
</feature>
<dbReference type="EMBL" id="CP128400">
    <property type="protein sequence ID" value="WJW68319.1"/>
    <property type="molecule type" value="Genomic_DNA"/>
</dbReference>
<evidence type="ECO:0000256" key="6">
    <source>
        <dbReference type="ARBA" id="ARBA00022801"/>
    </source>
</evidence>
<dbReference type="CDD" id="cd19484">
    <property type="entry name" value="KaiC_C"/>
    <property type="match status" value="1"/>
</dbReference>
<dbReference type="InterPro" id="IPR047221">
    <property type="entry name" value="KaiC_N"/>
</dbReference>
<dbReference type="InterPro" id="IPR003593">
    <property type="entry name" value="AAA+_ATPase"/>
</dbReference>
<dbReference type="PANTHER" id="PTHR42926">
    <property type="match status" value="1"/>
</dbReference>
<dbReference type="InterPro" id="IPR014774">
    <property type="entry name" value="KaiC-like_dom"/>
</dbReference>
<evidence type="ECO:0000313" key="9">
    <source>
        <dbReference type="EMBL" id="NWJ48386.1"/>
    </source>
</evidence>